<evidence type="ECO:0000313" key="2">
    <source>
        <dbReference type="EMBL" id="NYH79767.1"/>
    </source>
</evidence>
<keyword evidence="1" id="KW-0472">Membrane</keyword>
<sequence length="63" mass="7448">MKSRRYSGRKFYIFLLATSLVGFAFNLFIIWKWQNFLVSWVVFVVSLGVLLSAKNLRGEKRNM</sequence>
<proteinExistence type="predicted"/>
<accession>A0A852ZB01</accession>
<evidence type="ECO:0000256" key="1">
    <source>
        <dbReference type="SAM" id="Phobius"/>
    </source>
</evidence>
<keyword evidence="3" id="KW-1185">Reference proteome</keyword>
<name>A0A852ZB01_9ACTN</name>
<dbReference type="Proteomes" id="UP000548304">
    <property type="component" value="Unassembled WGS sequence"/>
</dbReference>
<dbReference type="AlphaFoldDB" id="A0A852ZB01"/>
<feature type="transmembrane region" description="Helical" evidence="1">
    <location>
        <begin position="37"/>
        <end position="53"/>
    </location>
</feature>
<dbReference type="EMBL" id="JACBYW010000005">
    <property type="protein sequence ID" value="NYH79767.1"/>
    <property type="molecule type" value="Genomic_DNA"/>
</dbReference>
<reference evidence="2 3" key="1">
    <citation type="submission" date="2020-07" db="EMBL/GenBank/DDBJ databases">
        <title>Genomic Encyclopedia of Type Strains, Phase III (KMG-III): the genomes of soil and plant-associated and newly described type strains.</title>
        <authorList>
            <person name="Whitman W."/>
        </authorList>
    </citation>
    <scope>NUCLEOTIDE SEQUENCE [LARGE SCALE GENOMIC DNA]</scope>
    <source>
        <strain evidence="2 3">CECT 8576</strain>
    </source>
</reference>
<organism evidence="2 3">
    <name type="scientific">Actinopolyspora biskrensis</name>
    <dbReference type="NCBI Taxonomy" id="1470178"/>
    <lineage>
        <taxon>Bacteria</taxon>
        <taxon>Bacillati</taxon>
        <taxon>Actinomycetota</taxon>
        <taxon>Actinomycetes</taxon>
        <taxon>Actinopolysporales</taxon>
        <taxon>Actinopolysporaceae</taxon>
        <taxon>Actinopolyspora</taxon>
    </lineage>
</organism>
<evidence type="ECO:0000313" key="3">
    <source>
        <dbReference type="Proteomes" id="UP000548304"/>
    </source>
</evidence>
<protein>
    <submittedName>
        <fullName evidence="2">Uncharacterized protein</fullName>
    </submittedName>
</protein>
<gene>
    <name evidence="2" type="ORF">FHR84_003105</name>
</gene>
<comment type="caution">
    <text evidence="2">The sequence shown here is derived from an EMBL/GenBank/DDBJ whole genome shotgun (WGS) entry which is preliminary data.</text>
</comment>
<feature type="transmembrane region" description="Helical" evidence="1">
    <location>
        <begin position="12"/>
        <end position="31"/>
    </location>
</feature>
<keyword evidence="1" id="KW-0812">Transmembrane</keyword>
<keyword evidence="1" id="KW-1133">Transmembrane helix</keyword>